<feature type="domain" description="Nephrocystin 3-like N-terminal" evidence="5">
    <location>
        <begin position="374"/>
        <end position="554"/>
    </location>
</feature>
<dbReference type="EMBL" id="LUKN01002570">
    <property type="protein sequence ID" value="OAQ98846.1"/>
    <property type="molecule type" value="Genomic_DNA"/>
</dbReference>
<dbReference type="Gene3D" id="3.40.50.300">
    <property type="entry name" value="P-loop containing nucleotide triphosphate hydrolases"/>
    <property type="match status" value="1"/>
</dbReference>
<feature type="domain" description="Nucleoside phosphorylase" evidence="4">
    <location>
        <begin position="16"/>
        <end position="303"/>
    </location>
</feature>
<name>A0A179I851_CORDF</name>
<feature type="repeat" description="ANK" evidence="3">
    <location>
        <begin position="1170"/>
        <end position="1202"/>
    </location>
</feature>
<feature type="repeat" description="ANK" evidence="3">
    <location>
        <begin position="1068"/>
        <end position="1091"/>
    </location>
</feature>
<evidence type="ECO:0000259" key="4">
    <source>
        <dbReference type="Pfam" id="PF01048"/>
    </source>
</evidence>
<dbReference type="Pfam" id="PF00023">
    <property type="entry name" value="Ank"/>
    <property type="match status" value="3"/>
</dbReference>
<gene>
    <name evidence="6" type="ORF">LLEC1_05252</name>
</gene>
<dbReference type="SUPFAM" id="SSF52540">
    <property type="entry name" value="P-loop containing nucleoside triphosphate hydrolases"/>
    <property type="match status" value="1"/>
</dbReference>
<comment type="caution">
    <text evidence="6">The sequence shown here is derived from an EMBL/GenBank/DDBJ whole genome shotgun (WGS) entry which is preliminary data.</text>
</comment>
<dbReference type="SUPFAM" id="SSF48403">
    <property type="entry name" value="Ankyrin repeat"/>
    <property type="match status" value="2"/>
</dbReference>
<keyword evidence="1" id="KW-0677">Repeat</keyword>
<evidence type="ECO:0000256" key="1">
    <source>
        <dbReference type="ARBA" id="ARBA00022737"/>
    </source>
</evidence>
<dbReference type="InterPro" id="IPR000845">
    <property type="entry name" value="Nucleoside_phosphorylase_d"/>
</dbReference>
<dbReference type="InterPro" id="IPR056884">
    <property type="entry name" value="NPHP3-like_N"/>
</dbReference>
<keyword evidence="2 3" id="KW-0040">ANK repeat</keyword>
<dbReference type="SUPFAM" id="SSF53167">
    <property type="entry name" value="Purine and uridine phosphorylases"/>
    <property type="match status" value="1"/>
</dbReference>
<dbReference type="PANTHER" id="PTHR24173">
    <property type="entry name" value="ANKYRIN REPEAT CONTAINING"/>
    <property type="match status" value="1"/>
</dbReference>
<keyword evidence="7" id="KW-1185">Reference proteome</keyword>
<evidence type="ECO:0000313" key="7">
    <source>
        <dbReference type="Proteomes" id="UP000243081"/>
    </source>
</evidence>
<feature type="repeat" description="ANK" evidence="3">
    <location>
        <begin position="1237"/>
        <end position="1269"/>
    </location>
</feature>
<reference evidence="6 7" key="1">
    <citation type="submission" date="2016-03" db="EMBL/GenBank/DDBJ databases">
        <title>Fine-scale spatial genetic structure of a fungal parasite of coffee scale insects.</title>
        <authorList>
            <person name="Jackson D."/>
            <person name="Zemenick K.A."/>
            <person name="Malloure B."/>
            <person name="Quandt C.A."/>
            <person name="James T.Y."/>
        </authorList>
    </citation>
    <scope>NUCLEOTIDE SEQUENCE [LARGE SCALE GENOMIC DNA]</scope>
    <source>
        <strain evidence="6 7">UM487</strain>
    </source>
</reference>
<evidence type="ECO:0000259" key="5">
    <source>
        <dbReference type="Pfam" id="PF24883"/>
    </source>
</evidence>
<dbReference type="Gene3D" id="1.25.40.20">
    <property type="entry name" value="Ankyrin repeat-containing domain"/>
    <property type="match status" value="4"/>
</dbReference>
<accession>A0A179I851</accession>
<dbReference type="PROSITE" id="PS50088">
    <property type="entry name" value="ANK_REPEAT"/>
    <property type="match status" value="8"/>
</dbReference>
<dbReference type="GO" id="GO:0003824">
    <property type="term" value="F:catalytic activity"/>
    <property type="evidence" value="ECO:0007669"/>
    <property type="project" value="InterPro"/>
</dbReference>
<feature type="repeat" description="ANK" evidence="3">
    <location>
        <begin position="1000"/>
        <end position="1033"/>
    </location>
</feature>
<dbReference type="OMA" id="IYHAVEF"/>
<dbReference type="Gene3D" id="3.40.50.1580">
    <property type="entry name" value="Nucleoside phosphorylase domain"/>
    <property type="match status" value="1"/>
</dbReference>
<dbReference type="SMART" id="SM00248">
    <property type="entry name" value="ANK"/>
    <property type="match status" value="12"/>
</dbReference>
<dbReference type="InterPro" id="IPR002110">
    <property type="entry name" value="Ankyrin_rpt"/>
</dbReference>
<feature type="repeat" description="ANK" evidence="3">
    <location>
        <begin position="1270"/>
        <end position="1302"/>
    </location>
</feature>
<dbReference type="OrthoDB" id="4870135at2759"/>
<proteinExistence type="predicted"/>
<dbReference type="GO" id="GO:0009116">
    <property type="term" value="P:nucleoside metabolic process"/>
    <property type="evidence" value="ECO:0007669"/>
    <property type="project" value="InterPro"/>
</dbReference>
<dbReference type="InterPro" id="IPR027417">
    <property type="entry name" value="P-loop_NTPase"/>
</dbReference>
<evidence type="ECO:0000256" key="3">
    <source>
        <dbReference type="PROSITE-ProRule" id="PRU00023"/>
    </source>
</evidence>
<feature type="repeat" description="ANK" evidence="3">
    <location>
        <begin position="966"/>
        <end position="990"/>
    </location>
</feature>
<evidence type="ECO:0000313" key="6">
    <source>
        <dbReference type="EMBL" id="OAQ98846.1"/>
    </source>
</evidence>
<dbReference type="Pfam" id="PF12796">
    <property type="entry name" value="Ank_2"/>
    <property type="match status" value="3"/>
</dbReference>
<dbReference type="InterPro" id="IPR036770">
    <property type="entry name" value="Ankyrin_rpt-contain_sf"/>
</dbReference>
<evidence type="ECO:0000256" key="2">
    <source>
        <dbReference type="ARBA" id="ARBA00023043"/>
    </source>
</evidence>
<dbReference type="PROSITE" id="PS50297">
    <property type="entry name" value="ANK_REP_REGION"/>
    <property type="match status" value="7"/>
</dbReference>
<dbReference type="PANTHER" id="PTHR24173:SF74">
    <property type="entry name" value="ANKYRIN REPEAT DOMAIN-CONTAINING PROTEIN 16"/>
    <property type="match status" value="1"/>
</dbReference>
<feature type="repeat" description="ANK" evidence="3">
    <location>
        <begin position="1102"/>
        <end position="1135"/>
    </location>
</feature>
<feature type="repeat" description="ANK" evidence="3">
    <location>
        <begin position="1204"/>
        <end position="1236"/>
    </location>
</feature>
<dbReference type="Proteomes" id="UP000243081">
    <property type="component" value="Unassembled WGS sequence"/>
</dbReference>
<dbReference type="Pfam" id="PF24883">
    <property type="entry name" value="NPHP3_N"/>
    <property type="match status" value="1"/>
</dbReference>
<dbReference type="Pfam" id="PF01048">
    <property type="entry name" value="PNP_UDP_1"/>
    <property type="match status" value="1"/>
</dbReference>
<sequence length="1372" mass="150979">MSSTVGVSKARASYTVAFICALELEMSAVRCMFDVSHPSLPPEPDDSNLYILGELSGHNVVLAWLSGYQGKGAAAIVATNLSRSFPAIQWRFLVGIGGGVPSSEHDIRLGDVVISMPEGRYGGIVQYDLGKDGEEEFQLKGHLLAPPTQLRNAVLLMRSNHSIAGNKVQEFVGQMLQRFPRLSRYRRPPSEDDVLFAVDCLHSGANSTCGGCDMEKVIGRDAREFDGPEIHYGLVASGDRVIKSAAKRQATAQNLGDVLCFEMEAAGIATEYPCVAIRGISDYADSHKNDQWQCYAAAAAAAATKELLSCVPVGAHVQQARETESSREPFVPEVNLNAGLDRIALQHVKDCAKSLAFAQMNDRINDLKIKAAEGTCGWLLRHEVYVNWSTQDRALLWIKGKPGSGKSTLLRWCLDEKKRRRDVQAGNKSLILSFFFHGRGVELEKTPLGLFRSLLHQLLSQVPEANLELVRLFQERCDHIGEPGESWQWRLRELQDAFRSAISLVLTHRIVWLFVDAVDECGKPHAIELVRHLRQLLAEISPASFQFLICVTCRHYPMLDQGSAFEIAVEGENENDISAYVQDRLSLLDTKYVSKITDIITSRADGIFMWASFQIDRVLELELDGVSLAKIEAEILSTPRGLYSIYEELVQSMRERPKSQKLMQWICFARWPLSLDELRWVLAVDADHKSSIKSLEQAQDSDEYIANSEKMELRLKSLSCGLVEAVWSLDRRVAQFIHQSVRDFFVETGISALSDSHTTCKTNSNSAIGISHHQISRTCVRYVHMSKITQPDAHPDTLKARFPLLYYAASHGLYHAKEAETHGVAQSDLLIYLDWPSSKLVRAWRRICWQMYVSPHLERSTWTSILHMLSQYCLITPLEVVLSRANQKYVKVNERDVAQSTALMRATGDGCVAVVELLLGAHGIEINARGVLGRTALIYAVLGGGVAVTKLLLDKDGVDVNARDDSGQTALSYAVSTGQATVVTLLLETGHFDINERWLQGQTALLYAVWHGQVAVVRLLLDEENVDINARDDQGQTALSCAVCREHVVIVGLLLDKDDIEVNVKDADGRTPLAHATRQEHVAIVELLLDHHLVDLDAKDEEGLTPLLYAARKNYQRISALLLATKRADMSVKNESGRTPLSYAAQRGHVAAIKAYASDHKELIDLTDANGKTPLWYAASAGQLEAAELLIQNGANVAAANDGGEGTPLHIAATYGLTDIIELLIKNRADVGAATGDGITPLHAASSLGQADAIKLLIKNQARVEARDATGRTPLHMAICSGNLESVNVLLGAGADPQAADWAGLTPQQLAFEETVLVRPSVALRQQFGAEDWLWLNGLLYCPLKHSSAPYGRGIEELLDDGAKTEIQDGAG</sequence>
<organism evidence="6 7">
    <name type="scientific">Cordyceps confragosa</name>
    <name type="common">Lecanicillium lecanii</name>
    <dbReference type="NCBI Taxonomy" id="2714763"/>
    <lineage>
        <taxon>Eukaryota</taxon>
        <taxon>Fungi</taxon>
        <taxon>Dikarya</taxon>
        <taxon>Ascomycota</taxon>
        <taxon>Pezizomycotina</taxon>
        <taxon>Sordariomycetes</taxon>
        <taxon>Hypocreomycetidae</taxon>
        <taxon>Hypocreales</taxon>
        <taxon>Cordycipitaceae</taxon>
        <taxon>Akanthomyces</taxon>
    </lineage>
</organism>
<dbReference type="InterPro" id="IPR035994">
    <property type="entry name" value="Nucleoside_phosphorylase_sf"/>
</dbReference>
<protein>
    <submittedName>
        <fullName evidence="6">Uncharacterized protein</fullName>
    </submittedName>
</protein>